<organism evidence="2">
    <name type="scientific">marine sediment metagenome</name>
    <dbReference type="NCBI Taxonomy" id="412755"/>
    <lineage>
        <taxon>unclassified sequences</taxon>
        <taxon>metagenomes</taxon>
        <taxon>ecological metagenomes</taxon>
    </lineage>
</organism>
<gene>
    <name evidence="2" type="ORF">S01H1_51826</name>
</gene>
<comment type="caution">
    <text evidence="2">The sequence shown here is derived from an EMBL/GenBank/DDBJ whole genome shotgun (WGS) entry which is preliminary data.</text>
</comment>
<dbReference type="EMBL" id="BARS01033471">
    <property type="protein sequence ID" value="GAG26154.1"/>
    <property type="molecule type" value="Genomic_DNA"/>
</dbReference>
<name>X0W5J2_9ZZZZ</name>
<accession>X0W5J2</accession>
<dbReference type="SUPFAM" id="SSF158791">
    <property type="entry name" value="MgtE N-terminal domain-like"/>
    <property type="match status" value="1"/>
</dbReference>
<feature type="non-terminal residue" evidence="2">
    <location>
        <position position="150"/>
    </location>
</feature>
<feature type="domain" description="Magnesium transporter MgtE intracellular" evidence="1">
    <location>
        <begin position="31"/>
        <end position="134"/>
    </location>
</feature>
<dbReference type="InterPro" id="IPR006668">
    <property type="entry name" value="Mg_transptr_MgtE_intracell_dom"/>
</dbReference>
<dbReference type="PANTHER" id="PTHR43773">
    <property type="entry name" value="MAGNESIUM TRANSPORTER MGTE"/>
    <property type="match status" value="1"/>
</dbReference>
<sequence>MKREQHDLLDRLREALEDADEVRLAGELLEAHAADIAECFEELSDEERSRIIFALPPHLTAEVVGKLDEAVRGEVVEELDTEALTEIVSELPPDDAADVLGELPEKESEEILEHMPDEKSEKIEELLEYDETTAGGIMTPDVVAVPATAS</sequence>
<dbReference type="GO" id="GO:0015095">
    <property type="term" value="F:magnesium ion transmembrane transporter activity"/>
    <property type="evidence" value="ECO:0007669"/>
    <property type="project" value="InterPro"/>
</dbReference>
<evidence type="ECO:0000313" key="2">
    <source>
        <dbReference type="EMBL" id="GAG26154.1"/>
    </source>
</evidence>
<dbReference type="Gene3D" id="1.25.60.10">
    <property type="entry name" value="MgtE N-terminal domain-like"/>
    <property type="match status" value="1"/>
</dbReference>
<dbReference type="PANTHER" id="PTHR43773:SF1">
    <property type="entry name" value="MAGNESIUM TRANSPORTER MGTE"/>
    <property type="match status" value="1"/>
</dbReference>
<proteinExistence type="predicted"/>
<evidence type="ECO:0000259" key="1">
    <source>
        <dbReference type="SMART" id="SM00924"/>
    </source>
</evidence>
<dbReference type="InterPro" id="IPR038076">
    <property type="entry name" value="MgtE_N_sf"/>
</dbReference>
<reference evidence="2" key="1">
    <citation type="journal article" date="2014" name="Front. Microbiol.">
        <title>High frequency of phylogenetically diverse reductive dehalogenase-homologous genes in deep subseafloor sedimentary metagenomes.</title>
        <authorList>
            <person name="Kawai M."/>
            <person name="Futagami T."/>
            <person name="Toyoda A."/>
            <person name="Takaki Y."/>
            <person name="Nishi S."/>
            <person name="Hori S."/>
            <person name="Arai W."/>
            <person name="Tsubouchi T."/>
            <person name="Morono Y."/>
            <person name="Uchiyama I."/>
            <person name="Ito T."/>
            <person name="Fujiyama A."/>
            <person name="Inagaki F."/>
            <person name="Takami H."/>
        </authorList>
    </citation>
    <scope>NUCLEOTIDE SEQUENCE</scope>
    <source>
        <strain evidence="2">Expedition CK06-06</strain>
    </source>
</reference>
<protein>
    <recommendedName>
        <fullName evidence="1">Magnesium transporter MgtE intracellular domain-containing protein</fullName>
    </recommendedName>
</protein>
<dbReference type="GO" id="GO:0016020">
    <property type="term" value="C:membrane"/>
    <property type="evidence" value="ECO:0007669"/>
    <property type="project" value="InterPro"/>
</dbReference>
<dbReference type="AlphaFoldDB" id="X0W5J2"/>
<dbReference type="Pfam" id="PF03448">
    <property type="entry name" value="MgtE_N"/>
    <property type="match status" value="1"/>
</dbReference>
<dbReference type="SMART" id="SM00924">
    <property type="entry name" value="MgtE_N"/>
    <property type="match status" value="1"/>
</dbReference>
<dbReference type="InterPro" id="IPR006669">
    <property type="entry name" value="MgtE_transporter"/>
</dbReference>